<sequence length="116" mass="13443">VNDIGSEDEDEEQSRPTTPVESDESDQEDDSGATVRPAKRPRFRNTDFESTWYPWDDRVLCTIDILMHLPRSVFSKRQLEIFLWILSVNQVDFVPTVSTTNRLVQRLQQVCGIESI</sequence>
<feature type="compositionally biased region" description="Acidic residues" evidence="1">
    <location>
        <begin position="1"/>
        <end position="12"/>
    </location>
</feature>
<dbReference type="OrthoDB" id="2881727at2759"/>
<gene>
    <name evidence="2" type="ORF">CYLTODRAFT_461817</name>
</gene>
<protein>
    <submittedName>
        <fullName evidence="2">Uncharacterized protein</fullName>
    </submittedName>
</protein>
<keyword evidence="3" id="KW-1185">Reference proteome</keyword>
<accession>A0A0D7ARZ0</accession>
<proteinExistence type="predicted"/>
<evidence type="ECO:0000313" key="3">
    <source>
        <dbReference type="Proteomes" id="UP000054007"/>
    </source>
</evidence>
<evidence type="ECO:0000313" key="2">
    <source>
        <dbReference type="EMBL" id="KIY60599.1"/>
    </source>
</evidence>
<dbReference type="EMBL" id="KN881468">
    <property type="protein sequence ID" value="KIY60599.1"/>
    <property type="molecule type" value="Genomic_DNA"/>
</dbReference>
<organism evidence="2 3">
    <name type="scientific">Cylindrobasidium torrendii FP15055 ss-10</name>
    <dbReference type="NCBI Taxonomy" id="1314674"/>
    <lineage>
        <taxon>Eukaryota</taxon>
        <taxon>Fungi</taxon>
        <taxon>Dikarya</taxon>
        <taxon>Basidiomycota</taxon>
        <taxon>Agaricomycotina</taxon>
        <taxon>Agaricomycetes</taxon>
        <taxon>Agaricomycetidae</taxon>
        <taxon>Agaricales</taxon>
        <taxon>Marasmiineae</taxon>
        <taxon>Physalacriaceae</taxon>
        <taxon>Cylindrobasidium</taxon>
    </lineage>
</organism>
<reference evidence="2 3" key="1">
    <citation type="journal article" date="2015" name="Fungal Genet. Biol.">
        <title>Evolution of novel wood decay mechanisms in Agaricales revealed by the genome sequences of Fistulina hepatica and Cylindrobasidium torrendii.</title>
        <authorList>
            <person name="Floudas D."/>
            <person name="Held B.W."/>
            <person name="Riley R."/>
            <person name="Nagy L.G."/>
            <person name="Koehler G."/>
            <person name="Ransdell A.S."/>
            <person name="Younus H."/>
            <person name="Chow J."/>
            <person name="Chiniquy J."/>
            <person name="Lipzen A."/>
            <person name="Tritt A."/>
            <person name="Sun H."/>
            <person name="Haridas S."/>
            <person name="LaButti K."/>
            <person name="Ohm R.A."/>
            <person name="Kues U."/>
            <person name="Blanchette R.A."/>
            <person name="Grigoriev I.V."/>
            <person name="Minto R.E."/>
            <person name="Hibbett D.S."/>
        </authorList>
    </citation>
    <scope>NUCLEOTIDE SEQUENCE [LARGE SCALE GENOMIC DNA]</scope>
    <source>
        <strain evidence="2 3">FP15055 ss-10</strain>
    </source>
</reference>
<name>A0A0D7ARZ0_9AGAR</name>
<feature type="non-terminal residue" evidence="2">
    <location>
        <position position="1"/>
    </location>
</feature>
<dbReference type="AlphaFoldDB" id="A0A0D7ARZ0"/>
<dbReference type="STRING" id="1314674.A0A0D7ARZ0"/>
<dbReference type="Proteomes" id="UP000054007">
    <property type="component" value="Unassembled WGS sequence"/>
</dbReference>
<evidence type="ECO:0000256" key="1">
    <source>
        <dbReference type="SAM" id="MobiDB-lite"/>
    </source>
</evidence>
<feature type="compositionally biased region" description="Acidic residues" evidence="1">
    <location>
        <begin position="21"/>
        <end position="31"/>
    </location>
</feature>
<feature type="region of interest" description="Disordered" evidence="1">
    <location>
        <begin position="1"/>
        <end position="42"/>
    </location>
</feature>